<feature type="domain" description="ATPase BadF/BadG/BcrA/BcrD type" evidence="6">
    <location>
        <begin position="11"/>
        <end position="231"/>
    </location>
</feature>
<dbReference type="PANTHER" id="PTHR32329:SF4">
    <property type="entry name" value="ACTIVATOR OF 2-HYDROXYACYL-COA DEHYDRATASE"/>
    <property type="match status" value="1"/>
</dbReference>
<keyword evidence="2" id="KW-0479">Metal-binding</keyword>
<evidence type="ECO:0000313" key="8">
    <source>
        <dbReference type="EMBL" id="MBM6851186.1"/>
    </source>
</evidence>
<dbReference type="Proteomes" id="UP000719500">
    <property type="component" value="Unassembled WGS sequence"/>
</dbReference>
<dbReference type="InterPro" id="IPR043129">
    <property type="entry name" value="ATPase_NBD"/>
</dbReference>
<organism evidence="8 9">
    <name type="scientific">Oscillibacter valericigenes</name>
    <dbReference type="NCBI Taxonomy" id="351091"/>
    <lineage>
        <taxon>Bacteria</taxon>
        <taxon>Bacillati</taxon>
        <taxon>Bacillota</taxon>
        <taxon>Clostridia</taxon>
        <taxon>Eubacteriales</taxon>
        <taxon>Oscillospiraceae</taxon>
        <taxon>Oscillibacter</taxon>
    </lineage>
</organism>
<dbReference type="InterPro" id="IPR018709">
    <property type="entry name" value="CoA_activase_DUF2229"/>
</dbReference>
<dbReference type="InterPro" id="IPR002731">
    <property type="entry name" value="ATPase_BadF"/>
</dbReference>
<comment type="cofactor">
    <cofactor evidence="1">
        <name>[4Fe-4S] cluster</name>
        <dbReference type="ChEBI" id="CHEBI:49883"/>
    </cofactor>
</comment>
<evidence type="ECO:0000256" key="5">
    <source>
        <dbReference type="SAM" id="MobiDB-lite"/>
    </source>
</evidence>
<comment type="caution">
    <text evidence="8">The sequence shown here is derived from an EMBL/GenBank/DDBJ whole genome shotgun (WGS) entry which is preliminary data.</text>
</comment>
<gene>
    <name evidence="8" type="ORF">H9X91_07000</name>
</gene>
<dbReference type="PANTHER" id="PTHR32329">
    <property type="entry name" value="BIFUNCTIONAL PROTEIN [INCLUDES 2-HYDROXYACYL-COA DEHYDRATASE (N-TER) AND ITS ACTIVATOR DOMAIN (C_TERM)-RELATED"/>
    <property type="match status" value="1"/>
</dbReference>
<evidence type="ECO:0000259" key="6">
    <source>
        <dbReference type="Pfam" id="PF01869"/>
    </source>
</evidence>
<feature type="region of interest" description="Disordered" evidence="5">
    <location>
        <begin position="1451"/>
        <end position="1473"/>
    </location>
</feature>
<evidence type="ECO:0000313" key="9">
    <source>
        <dbReference type="Proteomes" id="UP000719500"/>
    </source>
</evidence>
<dbReference type="InterPro" id="IPR051805">
    <property type="entry name" value="Dehydratase_Activator_Redct"/>
</dbReference>
<evidence type="ECO:0000256" key="3">
    <source>
        <dbReference type="ARBA" id="ARBA00023004"/>
    </source>
</evidence>
<dbReference type="Pfam" id="PF09989">
    <property type="entry name" value="DUF2229"/>
    <property type="match status" value="1"/>
</dbReference>
<dbReference type="CDD" id="cd24034">
    <property type="entry name" value="ASKHA_NBD_O66634-like_rpt1"/>
    <property type="match status" value="1"/>
</dbReference>
<dbReference type="NCBIfam" id="TIGR00241">
    <property type="entry name" value="CoA_E_activ"/>
    <property type="match status" value="1"/>
</dbReference>
<reference evidence="8 9" key="1">
    <citation type="journal article" date="2021" name="Sci. Rep.">
        <title>The distribution of antibiotic resistance genes in chicken gut microbiota commensals.</title>
        <authorList>
            <person name="Juricova H."/>
            <person name="Matiasovicova J."/>
            <person name="Kubasova T."/>
            <person name="Cejkova D."/>
            <person name="Rychlik I."/>
        </authorList>
    </citation>
    <scope>NUCLEOTIDE SEQUENCE [LARGE SCALE GENOMIC DNA]</scope>
    <source>
        <strain evidence="8 9">An411</strain>
    </source>
</reference>
<dbReference type="InterPro" id="IPR008275">
    <property type="entry name" value="CoA_E_activase_dom"/>
</dbReference>
<dbReference type="SUPFAM" id="SSF53067">
    <property type="entry name" value="Actin-like ATPase domain"/>
    <property type="match status" value="2"/>
</dbReference>
<keyword evidence="9" id="KW-1185">Reference proteome</keyword>
<dbReference type="CDD" id="cd24035">
    <property type="entry name" value="ASKHA_NBD_O66634-like_rpt2"/>
    <property type="match status" value="1"/>
</dbReference>
<dbReference type="Pfam" id="PF01869">
    <property type="entry name" value="BcrAD_BadFG"/>
    <property type="match status" value="2"/>
</dbReference>
<name>A0ABS2FVY3_9FIRM</name>
<feature type="domain" description="ATPase BadF/BadG/BcrA/BcrD type" evidence="6">
    <location>
        <begin position="341"/>
        <end position="596"/>
    </location>
</feature>
<sequence>MAQTVSDVLRLGVDVGSTTVKAVVLDPADNSVLFTRYQRHNAHQAATVRQLLEEAAGRFPLARFRIGVCGSGGRPIAAALGASYVQEVVANAAAVRALYPQVRTAVELGGQDAKVIFFHYDEATGKLQTSDMRMNGSCAGGTGAFIDEIAALLNVPADEFEQLAAQGKTVYSISGRCGVFAKTDIQPLLIQGAERSDIALSTFHAIAKQTIGGLSQGLELTAPIIFEGGPLTFNPTLVRVFAERLDLREEDIVRPEHPETIVARGTAIAVDELFPGQEDAVTLAQALERLEAAPDPAEDAAGVGKPYFAGDAERDAFLRRHRAELRQPVDATDRKVLRGYIGIDSGSTTSKFVFMDENEQVTDTFYANNKGEPLKVVREGLLALAEKYRKLGIQLEVLGLGTTGYGEQMLSAAFHADYHTVETVAHARGCRRFFPDATFLLDIGGQDMKAIWLKDGVVTNIMLNEACSSGCGSFLENFASTLGMPVDQVAEAAFRSSSPAELGSRCTVFMNSTIINEQRNGKQPDDLMAGLCRSIIENVFTKVVRIANVSELGDRVVVQGGTFRNFAVLRALEEYLGREVTLAPYPGEMGALGAALAVKQEVEAHGYANGHCSAFIGFDAVKDFHYTRESGVLCPHCANHCSRTILRFPDGGCFVTGNRCDRGAVVTEEAAPVKKAGEVPDLFRLRQELLFKTWPATPVREEQSETIGLPRVLEFWDSMPFWSTFFRALGYPVKFSRPSSRKQYESGLQYVASDTICFPAKLVHGHMLDLSKQGVDRIFLPYILHMPPENKREKSPYVCPVIMGYSMVVRNFQSPEEHFSVDFETPVFHWFTEKDRKRQICQYAMDRCGATKQQAEEACRQAAAAITAFRHQLAEAGKQVIADTEKTGGFAVVLAGRPYHTDPLINHDLSRMFTRGGIPVLTVDSLPGLETADLRKSRVEITNDFHARMLSGAMVTAEKSCLEYVQIVSFGCGHDAILSDEIIRLLGEGSGKPPLILKVDESEAAGSLGIRVQSFIETVQLRRSALAETAVNVSALPEPYPVKYRREDRKLRTVLVPNISAPVSTLLTALMEREGIRAVSLPVGGPEQIRVGKKYTHNDICFPCQMVIGELIDALQKGNYPEDSVAVGMAKLSCDCRMANYTPILRKALDSAGFENVPILTTDPGDTKGIHPGVSMLGAHSVLLAAWAFSMLDILEELCRKIRPYETAAGETNRVFQACVEWIAEASKQGLGKMIGAFRRAIGALRDLSWDRSCRKPRVLVTGELLVNFHPGTNFHVEEYLEKNGMEVILPRITYQFRKDFQAAISEIRDFGAHLAPYPFALDTAVEGIQRFLERIAKAHPLYRRAARPQELHSGVGDIIPKTLTCGEGWLMAGEIAHYAAQGVRSFIILQPFGCLPNHVCGRGVTKRLKEEFPGVQILPLDLDPDTSYANVENRLQMLIMNQTAETLLPAEEAAPVQKKTRNSCQRPALSST</sequence>
<feature type="domain" description="DUF2229" evidence="7">
    <location>
        <begin position="706"/>
        <end position="926"/>
    </location>
</feature>
<proteinExistence type="predicted"/>
<evidence type="ECO:0000256" key="1">
    <source>
        <dbReference type="ARBA" id="ARBA00001966"/>
    </source>
</evidence>
<evidence type="ECO:0000259" key="7">
    <source>
        <dbReference type="Pfam" id="PF09989"/>
    </source>
</evidence>
<feature type="compositionally biased region" description="Polar residues" evidence="5">
    <location>
        <begin position="1463"/>
        <end position="1473"/>
    </location>
</feature>
<protein>
    <submittedName>
        <fullName evidence="8">Activase</fullName>
    </submittedName>
</protein>
<accession>A0ABS2FVY3</accession>
<evidence type="ECO:0000256" key="2">
    <source>
        <dbReference type="ARBA" id="ARBA00022723"/>
    </source>
</evidence>
<dbReference type="Gene3D" id="3.30.420.40">
    <property type="match status" value="4"/>
</dbReference>
<keyword evidence="4" id="KW-0411">Iron-sulfur</keyword>
<keyword evidence="3" id="KW-0408">Iron</keyword>
<dbReference type="RefSeq" id="WP_204803854.1">
    <property type="nucleotide sequence ID" value="NZ_JACSNX010000007.1"/>
</dbReference>
<dbReference type="EMBL" id="JACSNX010000007">
    <property type="protein sequence ID" value="MBM6851186.1"/>
    <property type="molecule type" value="Genomic_DNA"/>
</dbReference>
<evidence type="ECO:0000256" key="4">
    <source>
        <dbReference type="ARBA" id="ARBA00023014"/>
    </source>
</evidence>